<evidence type="ECO:0000313" key="2">
    <source>
        <dbReference type="Proteomes" id="UP000678393"/>
    </source>
</evidence>
<accession>A0A8S3ZTX0</accession>
<evidence type="ECO:0000313" key="1">
    <source>
        <dbReference type="EMBL" id="CAG5132969.1"/>
    </source>
</evidence>
<organism evidence="1 2">
    <name type="scientific">Candidula unifasciata</name>
    <dbReference type="NCBI Taxonomy" id="100452"/>
    <lineage>
        <taxon>Eukaryota</taxon>
        <taxon>Metazoa</taxon>
        <taxon>Spiralia</taxon>
        <taxon>Lophotrochozoa</taxon>
        <taxon>Mollusca</taxon>
        <taxon>Gastropoda</taxon>
        <taxon>Heterobranchia</taxon>
        <taxon>Euthyneura</taxon>
        <taxon>Panpulmonata</taxon>
        <taxon>Eupulmonata</taxon>
        <taxon>Stylommatophora</taxon>
        <taxon>Helicina</taxon>
        <taxon>Helicoidea</taxon>
        <taxon>Geomitridae</taxon>
        <taxon>Candidula</taxon>
    </lineage>
</organism>
<protein>
    <submittedName>
        <fullName evidence="1">Uncharacterized protein</fullName>
    </submittedName>
</protein>
<keyword evidence="2" id="KW-1185">Reference proteome</keyword>
<proteinExistence type="predicted"/>
<dbReference type="EMBL" id="CAJHNH020005780">
    <property type="protein sequence ID" value="CAG5132969.1"/>
    <property type="molecule type" value="Genomic_DNA"/>
</dbReference>
<sequence>MVYKCDHTSNMVYKCGHISNMVYKCDHTSNIVYKCDHINNMVYKCDHTSNMVYKCGHISNMVYKCDHTTNMVYKCDHINNMVYKCDHINNMVYKCDHISNMVYKCDHINNMFSRDKVMDVESCPGRKLVLAADGSSGQSARLLGLKVNSIPLSERRVHGLLFDLSAYGVDLVDTDTSTGFSLKLFGSSRHRYMSLAVPKTDSSLVRHMRLVLDRSMMRNIFVKCFNACKWPVEAQLEDAWAWKHLQFSPRLFDIKLFQRLETVAYFQDSNMFVMAEGEAARCCNFHTGLDVNMAIAGLSTLAATIRLAACALTDFDITNVMVIKSQHSQSLAKQFLKTGLKHDMFSHHY</sequence>
<dbReference type="AlphaFoldDB" id="A0A8S3ZTX0"/>
<reference evidence="1" key="1">
    <citation type="submission" date="2021-04" db="EMBL/GenBank/DDBJ databases">
        <authorList>
            <consortium name="Molecular Ecology Group"/>
        </authorList>
    </citation>
    <scope>NUCLEOTIDE SEQUENCE</scope>
</reference>
<gene>
    <name evidence="1" type="ORF">CUNI_LOCUS18527</name>
</gene>
<dbReference type="OrthoDB" id="6104570at2759"/>
<dbReference type="Proteomes" id="UP000678393">
    <property type="component" value="Unassembled WGS sequence"/>
</dbReference>
<comment type="caution">
    <text evidence="1">The sequence shown here is derived from an EMBL/GenBank/DDBJ whole genome shotgun (WGS) entry which is preliminary data.</text>
</comment>
<name>A0A8S3ZTX0_9EUPU</name>